<evidence type="ECO:0000256" key="2">
    <source>
        <dbReference type="ARBA" id="ARBA00004496"/>
    </source>
</evidence>
<dbReference type="GO" id="GO:0005783">
    <property type="term" value="C:endoplasmic reticulum"/>
    <property type="evidence" value="ECO:0007669"/>
    <property type="project" value="UniProtKB-SubCell"/>
</dbReference>
<dbReference type="Pfam" id="PF17004">
    <property type="entry name" value="SRP_TPR_like"/>
    <property type="match status" value="1"/>
</dbReference>
<dbReference type="HOGENOM" id="CLU_013808_3_0_1"/>
<dbReference type="Proteomes" id="UP000027920">
    <property type="component" value="Unassembled WGS sequence"/>
</dbReference>
<dbReference type="GO" id="GO:0008312">
    <property type="term" value="F:7S RNA binding"/>
    <property type="evidence" value="ECO:0007669"/>
    <property type="project" value="InterPro"/>
</dbReference>
<dbReference type="InterPro" id="IPR011990">
    <property type="entry name" value="TPR-like_helical_dom_sf"/>
</dbReference>
<accession>A0A072PBP1</accession>
<comment type="similarity">
    <text evidence="3 9">Belongs to the SRP72 family.</text>
</comment>
<dbReference type="InterPro" id="IPR026270">
    <property type="entry name" value="SRP72"/>
</dbReference>
<keyword evidence="6" id="KW-0256">Endoplasmic reticulum</keyword>
<name>A0A072PBP1_9EURO</name>
<dbReference type="PIRSF" id="PIRSF038922">
    <property type="entry name" value="SRP72"/>
    <property type="match status" value="1"/>
</dbReference>
<feature type="compositionally biased region" description="Gly residues" evidence="10">
    <location>
        <begin position="632"/>
        <end position="641"/>
    </location>
</feature>
<keyword evidence="5 9" id="KW-0963">Cytoplasm</keyword>
<feature type="compositionally biased region" description="Basic and acidic residues" evidence="10">
    <location>
        <begin position="569"/>
        <end position="592"/>
    </location>
</feature>
<evidence type="ECO:0000256" key="10">
    <source>
        <dbReference type="SAM" id="MobiDB-lite"/>
    </source>
</evidence>
<dbReference type="GO" id="GO:0005786">
    <property type="term" value="C:signal recognition particle, endoplasmic reticulum targeting"/>
    <property type="evidence" value="ECO:0007669"/>
    <property type="project" value="UniProtKB-UniRule"/>
</dbReference>
<dbReference type="RefSeq" id="XP_013259273.1">
    <property type="nucleotide sequence ID" value="XM_013403819.1"/>
</dbReference>
<evidence type="ECO:0000256" key="9">
    <source>
        <dbReference type="PIRNR" id="PIRNR038922"/>
    </source>
</evidence>
<evidence type="ECO:0000256" key="7">
    <source>
        <dbReference type="ARBA" id="ARBA00023135"/>
    </source>
</evidence>
<dbReference type="OrthoDB" id="5421607at2759"/>
<evidence type="ECO:0000256" key="8">
    <source>
        <dbReference type="ARBA" id="ARBA00023274"/>
    </source>
</evidence>
<dbReference type="GeneID" id="25281787"/>
<dbReference type="GO" id="GO:0043022">
    <property type="term" value="F:ribosome binding"/>
    <property type="evidence" value="ECO:0007669"/>
    <property type="project" value="TreeGrafter"/>
</dbReference>
<dbReference type="SUPFAM" id="SSF48452">
    <property type="entry name" value="TPR-like"/>
    <property type="match status" value="1"/>
</dbReference>
<comment type="caution">
    <text evidence="12">The sequence shown here is derived from an EMBL/GenBank/DDBJ whole genome shotgun (WGS) entry which is preliminary data.</text>
</comment>
<gene>
    <name evidence="12" type="ORF">A1O9_06872</name>
</gene>
<evidence type="ECO:0000259" key="11">
    <source>
        <dbReference type="Pfam" id="PF08492"/>
    </source>
</evidence>
<evidence type="ECO:0000313" key="12">
    <source>
        <dbReference type="EMBL" id="KEF56683.1"/>
    </source>
</evidence>
<evidence type="ECO:0000256" key="1">
    <source>
        <dbReference type="ARBA" id="ARBA00004240"/>
    </source>
</evidence>
<keyword evidence="8 9" id="KW-0687">Ribonucleoprotein</keyword>
<dbReference type="EMBL" id="AMGV01000005">
    <property type="protein sequence ID" value="KEF56683.1"/>
    <property type="molecule type" value="Genomic_DNA"/>
</dbReference>
<feature type="compositionally biased region" description="Basic residues" evidence="10">
    <location>
        <begin position="642"/>
        <end position="651"/>
    </location>
</feature>
<feature type="region of interest" description="Disordered" evidence="10">
    <location>
        <begin position="549"/>
        <end position="651"/>
    </location>
</feature>
<evidence type="ECO:0000256" key="4">
    <source>
        <dbReference type="ARBA" id="ARBA00018350"/>
    </source>
</evidence>
<dbReference type="PANTHER" id="PTHR14094">
    <property type="entry name" value="SIGNAL RECOGNITION PARTICLE 72"/>
    <property type="match status" value="1"/>
</dbReference>
<evidence type="ECO:0000256" key="6">
    <source>
        <dbReference type="ARBA" id="ARBA00022824"/>
    </source>
</evidence>
<dbReference type="Pfam" id="PF08492">
    <property type="entry name" value="SRP72"/>
    <property type="match status" value="1"/>
</dbReference>
<reference evidence="12 13" key="1">
    <citation type="submission" date="2013-03" db="EMBL/GenBank/DDBJ databases">
        <title>The Genome Sequence of Exophiala aquamarina CBS 119918.</title>
        <authorList>
            <consortium name="The Broad Institute Genomics Platform"/>
            <person name="Cuomo C."/>
            <person name="de Hoog S."/>
            <person name="Gorbushina A."/>
            <person name="Walker B."/>
            <person name="Young S.K."/>
            <person name="Zeng Q."/>
            <person name="Gargeya S."/>
            <person name="Fitzgerald M."/>
            <person name="Haas B."/>
            <person name="Abouelleil A."/>
            <person name="Allen A.W."/>
            <person name="Alvarado L."/>
            <person name="Arachchi H.M."/>
            <person name="Berlin A.M."/>
            <person name="Chapman S.B."/>
            <person name="Gainer-Dewar J."/>
            <person name="Goldberg J."/>
            <person name="Griggs A."/>
            <person name="Gujja S."/>
            <person name="Hansen M."/>
            <person name="Howarth C."/>
            <person name="Imamovic A."/>
            <person name="Ireland A."/>
            <person name="Larimer J."/>
            <person name="McCowan C."/>
            <person name="Murphy C."/>
            <person name="Pearson M."/>
            <person name="Poon T.W."/>
            <person name="Priest M."/>
            <person name="Roberts A."/>
            <person name="Saif S."/>
            <person name="Shea T."/>
            <person name="Sisk P."/>
            <person name="Sykes S."/>
            <person name="Wortman J."/>
            <person name="Nusbaum C."/>
            <person name="Birren B."/>
        </authorList>
    </citation>
    <scope>NUCLEOTIDE SEQUENCE [LARGE SCALE GENOMIC DNA]</scope>
    <source>
        <strain evidence="12 13">CBS 119918</strain>
    </source>
</reference>
<dbReference type="Gene3D" id="1.25.40.10">
    <property type="entry name" value="Tetratricopeptide repeat domain"/>
    <property type="match status" value="1"/>
</dbReference>
<proteinExistence type="inferred from homology"/>
<dbReference type="GO" id="GO:0006614">
    <property type="term" value="P:SRP-dependent cotranslational protein targeting to membrane"/>
    <property type="evidence" value="ECO:0007669"/>
    <property type="project" value="UniProtKB-UniRule"/>
</dbReference>
<dbReference type="InterPro" id="IPR031545">
    <property type="entry name" value="SRP72_TPR-like"/>
</dbReference>
<dbReference type="STRING" id="1182545.A0A072PBP1"/>
<evidence type="ECO:0000256" key="3">
    <source>
        <dbReference type="ARBA" id="ARBA00007676"/>
    </source>
</evidence>
<dbReference type="PANTHER" id="PTHR14094:SF9">
    <property type="entry name" value="SIGNAL RECOGNITION PARTICLE SUBUNIT SRP72"/>
    <property type="match status" value="1"/>
</dbReference>
<sequence>MASSLSLLLKKSSLDDHEQLLEASNRALKASSSDSQAQHVKVVALIKLDRYEEAVQFVQGAGKSLQNEVELEYAYALYKTGQLEEAAILASKIQGNRGAQHIEAQASYRLEDCRRTADIYKRIRGQPHDSEEFDLRVNQGAIDAQAQWLGLADASAIPRPSRQDLDAFETAYNAACGSIARGELAQAEMLLKRAKELCKHSEDLSEQQKADELLPISVQQLYVLLSLGKSTEAGALVNEINVANASDLSTRKIGESNILMASSLDNPFAAHKAFNSVKEVPHDDRLFSYQSVPLESNQTALDLQSFKFDGIISATSKVISKHRAPTLSSAAVLASQFNASAHAMTKTGKAAIKRILPELEKRPNDVGLIITLAQLYVLVGNNTSAVELVQTFFDRLEKSVAENEQDIRFNPVLVSLFISLLKTRGQQSQIKQELAKAAGYWRSKPNPATQLLTAAGISLLESQKEEDLKAASEIFDKLREQRPDDKATVAGYVASHAVTGGDSNTLQVEAGKLTAISELIRNIDVDGLEKGGIPQSSNALAIAQLRRAKKRGAADGTSSKAKRVRKSKLPKDYDASKKVDPERWLPMKDRSYYRAPKGKKKGKRGGGGDDKTQGGVVSEDLNIDAKPATVVAGGGGGGGGGSKKKKGKGKK</sequence>
<dbReference type="AlphaFoldDB" id="A0A072PBP1"/>
<organism evidence="12 13">
    <name type="scientific">Exophiala aquamarina CBS 119918</name>
    <dbReference type="NCBI Taxonomy" id="1182545"/>
    <lineage>
        <taxon>Eukaryota</taxon>
        <taxon>Fungi</taxon>
        <taxon>Dikarya</taxon>
        <taxon>Ascomycota</taxon>
        <taxon>Pezizomycotina</taxon>
        <taxon>Eurotiomycetes</taxon>
        <taxon>Chaetothyriomycetidae</taxon>
        <taxon>Chaetothyriales</taxon>
        <taxon>Herpotrichiellaceae</taxon>
        <taxon>Exophiala</taxon>
    </lineage>
</organism>
<feature type="domain" description="Signal recognition particle SRP72 subunit RNA-binding" evidence="11">
    <location>
        <begin position="550"/>
        <end position="594"/>
    </location>
</feature>
<protein>
    <recommendedName>
        <fullName evidence="4 9">Signal recognition particle subunit SRP72</fullName>
    </recommendedName>
</protein>
<keyword evidence="13" id="KW-1185">Reference proteome</keyword>
<dbReference type="InterPro" id="IPR013699">
    <property type="entry name" value="Signal_recog_part_SRP72_RNA-bd"/>
</dbReference>
<evidence type="ECO:0000313" key="13">
    <source>
        <dbReference type="Proteomes" id="UP000027920"/>
    </source>
</evidence>
<evidence type="ECO:0000256" key="5">
    <source>
        <dbReference type="ARBA" id="ARBA00022490"/>
    </source>
</evidence>
<comment type="subcellular location">
    <subcellularLocation>
        <location evidence="2 9">Cytoplasm</location>
    </subcellularLocation>
    <subcellularLocation>
        <location evidence="1">Endoplasmic reticulum</location>
    </subcellularLocation>
</comment>
<dbReference type="VEuPathDB" id="FungiDB:A1O9_06872"/>
<comment type="function">
    <text evidence="9">Component of the signal recognition particle (SRP) complex, a ribonucleoprotein complex that mediates the cotranslational targeting of secretory and membrane proteins to the endoplasmic reticulum (ER).</text>
</comment>
<keyword evidence="7 9" id="KW-0733">Signal recognition particle</keyword>